<dbReference type="EMBL" id="JQFK01000349">
    <property type="protein sequence ID" value="KGK35775.1"/>
    <property type="molecule type" value="Genomic_DNA"/>
</dbReference>
<protein>
    <submittedName>
        <fullName evidence="2">Uncharacterized protein</fullName>
    </submittedName>
</protein>
<reference evidence="3" key="1">
    <citation type="journal article" date="2014" name="Microb. Cell Fact.">
        <title>Exploiting Issatchenkia orientalis SD108 for succinic acid production.</title>
        <authorList>
            <person name="Xiao H."/>
            <person name="Shao Z."/>
            <person name="Jiang Y."/>
            <person name="Dole S."/>
            <person name="Zhao H."/>
        </authorList>
    </citation>
    <scope>NUCLEOTIDE SEQUENCE [LARGE SCALE GENOMIC DNA]</scope>
    <source>
        <strain evidence="3">SD108</strain>
    </source>
</reference>
<dbReference type="AlphaFoldDB" id="A0A099NV36"/>
<gene>
    <name evidence="2" type="ORF">JL09_g5074</name>
    <name evidence="1" type="ORF">JL09_g5075</name>
</gene>
<name>A0A099NV36_PICKU</name>
<sequence>MSVELGTNHQLPIFEISIQQQCTVFDLLFKLL</sequence>
<dbReference type="Proteomes" id="UP000029867">
    <property type="component" value="Unassembled WGS sequence"/>
</dbReference>
<organism evidence="2 3">
    <name type="scientific">Pichia kudriavzevii</name>
    <name type="common">Yeast</name>
    <name type="synonym">Issatchenkia orientalis</name>
    <dbReference type="NCBI Taxonomy" id="4909"/>
    <lineage>
        <taxon>Eukaryota</taxon>
        <taxon>Fungi</taxon>
        <taxon>Dikarya</taxon>
        <taxon>Ascomycota</taxon>
        <taxon>Saccharomycotina</taxon>
        <taxon>Pichiomycetes</taxon>
        <taxon>Pichiales</taxon>
        <taxon>Pichiaceae</taxon>
        <taxon>Pichia</taxon>
    </lineage>
</organism>
<accession>A0A099NV36</accession>
<evidence type="ECO:0000313" key="1">
    <source>
        <dbReference type="EMBL" id="KGK35775.1"/>
    </source>
</evidence>
<proteinExistence type="predicted"/>
<reference evidence="2" key="2">
    <citation type="submission" date="2014-08" db="EMBL/GenBank/DDBJ databases">
        <title>Exploiting Issatchenkia orientalis SD108 for Succinic Acid Production.</title>
        <authorList>
            <person name="Xiao H."/>
            <person name="Shao Z."/>
            <person name="Jiang Y."/>
            <person name="Dole S."/>
            <person name="Zhao H."/>
        </authorList>
    </citation>
    <scope>NUCLEOTIDE SEQUENCE [LARGE SCALE GENOMIC DNA]</scope>
    <source>
        <strain evidence="2">SD108</strain>
    </source>
</reference>
<evidence type="ECO:0000313" key="3">
    <source>
        <dbReference type="Proteomes" id="UP000029867"/>
    </source>
</evidence>
<dbReference type="HOGENOM" id="CLU_3392452_0_0_1"/>
<comment type="caution">
    <text evidence="2">The sequence shown here is derived from an EMBL/GenBank/DDBJ whole genome shotgun (WGS) entry which is preliminary data.</text>
</comment>
<dbReference type="EMBL" id="JQFK01000348">
    <property type="protein sequence ID" value="KGK35776.1"/>
    <property type="molecule type" value="Genomic_DNA"/>
</dbReference>
<evidence type="ECO:0000313" key="2">
    <source>
        <dbReference type="EMBL" id="KGK35776.1"/>
    </source>
</evidence>